<evidence type="ECO:0000256" key="8">
    <source>
        <dbReference type="ARBA" id="ARBA00023136"/>
    </source>
</evidence>
<dbReference type="PANTHER" id="PTHR48082:SF2">
    <property type="entry name" value="ATP SYNTHASE SUBUNIT ALPHA, MITOCHONDRIAL"/>
    <property type="match status" value="1"/>
</dbReference>
<dbReference type="HAMAP" id="MF_01346">
    <property type="entry name" value="ATP_synth_alpha_bact"/>
    <property type="match status" value="1"/>
</dbReference>
<dbReference type="Proteomes" id="UP001142078">
    <property type="component" value="Unassembled WGS sequence"/>
</dbReference>
<feature type="domain" description="ATPase F1/V1/A1 complex alpha/beta subunit N-terminal" evidence="14">
    <location>
        <begin position="28"/>
        <end position="92"/>
    </location>
</feature>
<dbReference type="CDD" id="cd18116">
    <property type="entry name" value="ATP-synt_F1_alpha_N"/>
    <property type="match status" value="1"/>
</dbReference>
<keyword evidence="3 11" id="KW-0813">Transport</keyword>
<dbReference type="InterPro" id="IPR027417">
    <property type="entry name" value="P-loop_NTPase"/>
</dbReference>
<dbReference type="SUPFAM" id="SSF52540">
    <property type="entry name" value="P-loop containing nucleoside triphosphate hydrolases"/>
    <property type="match status" value="1"/>
</dbReference>
<evidence type="ECO:0000256" key="3">
    <source>
        <dbReference type="ARBA" id="ARBA00022448"/>
    </source>
</evidence>
<evidence type="ECO:0000256" key="4">
    <source>
        <dbReference type="ARBA" id="ARBA00022741"/>
    </source>
</evidence>
<dbReference type="FunFam" id="2.40.30.20:FF:000001">
    <property type="entry name" value="ATP synthase subunit alpha"/>
    <property type="match status" value="1"/>
</dbReference>
<dbReference type="OrthoDB" id="9803053at2"/>
<dbReference type="SUPFAM" id="SSF47917">
    <property type="entry name" value="C-terminal domain of alpha and beta subunits of F1 ATP synthase"/>
    <property type="match status" value="1"/>
</dbReference>
<evidence type="ECO:0000259" key="12">
    <source>
        <dbReference type="Pfam" id="PF00006"/>
    </source>
</evidence>
<dbReference type="Pfam" id="PF02874">
    <property type="entry name" value="ATP-synt_ab_N"/>
    <property type="match status" value="1"/>
</dbReference>
<feature type="binding site" evidence="11">
    <location>
        <begin position="169"/>
        <end position="176"/>
    </location>
    <ligand>
        <name>ATP</name>
        <dbReference type="ChEBI" id="CHEBI:30616"/>
    </ligand>
</feature>
<dbReference type="PIRSF" id="PIRSF039088">
    <property type="entry name" value="F_ATPase_subunit_alpha"/>
    <property type="match status" value="1"/>
</dbReference>
<comment type="subcellular location">
    <subcellularLocation>
        <location evidence="11">Cell membrane</location>
        <topology evidence="11">Peripheral membrane protein</topology>
    </subcellularLocation>
    <subcellularLocation>
        <location evidence="1">Membrane</location>
        <topology evidence="1">Peripheral membrane protein</topology>
    </subcellularLocation>
</comment>
<dbReference type="RefSeq" id="WP_042678739.1">
    <property type="nucleotide sequence ID" value="NZ_CABKTM010000007.1"/>
</dbReference>
<evidence type="ECO:0000256" key="11">
    <source>
        <dbReference type="HAMAP-Rule" id="MF_01346"/>
    </source>
</evidence>
<evidence type="ECO:0000256" key="7">
    <source>
        <dbReference type="ARBA" id="ARBA00023065"/>
    </source>
</evidence>
<dbReference type="GO" id="GO:0043531">
    <property type="term" value="F:ADP binding"/>
    <property type="evidence" value="ECO:0007669"/>
    <property type="project" value="TreeGrafter"/>
</dbReference>
<dbReference type="PANTHER" id="PTHR48082">
    <property type="entry name" value="ATP SYNTHASE SUBUNIT ALPHA, MITOCHONDRIAL"/>
    <property type="match status" value="1"/>
</dbReference>
<dbReference type="SUPFAM" id="SSF50615">
    <property type="entry name" value="N-terminal domain of alpha and beta subunits of F1 ATP synthase"/>
    <property type="match status" value="1"/>
</dbReference>
<keyword evidence="5 11" id="KW-0067">ATP-binding</keyword>
<sequence length="501" mass="55416">MDLRPEEISSVIKEQIKRYDKKLDMVDVGTVIQVGDGIARIHGLEGCMAGELIEFPGEVYGMALNLEEDNVGCVLLGSDKDIKEGDTVKRTGRIMEVPVGDVMIGRVVNALGQPIDGKGPINATKFRPIERIAPGVITRKSVSEPLQTGIKSIDSMFPIGRGQRELIIGDRQTGKTAVAIDTMLNQKGEDVICIYVAIGQKRSTVAQIVDVLERHGAMDYSIVVSATASELAPLQYIAPYSGVSIGEEFMDQGKDVLIIYDDLSKHAIAYRAMSLLLRRPPGREAFPGDVFYLHSRLLERSAKLDEKYGGGSITALPIIETLAGDISAYIPTNVISITDGQIFLETDLFFSGQRPAINTGLSVSRVGGAAQIKAMKKVAGQLKLELAQYRELAAFAQFGSDLDKDTKERLDQGERIMEILKQPQYSPMNVEDQVLILYAIMNKYLSDIPVEKISQFEKEFINFVNNNYPNITEDIRKTNDLTEETEEKLKEVIVEFKKSFQ</sequence>
<dbReference type="NCBIfam" id="NF009884">
    <property type="entry name" value="PRK13343.1"/>
    <property type="match status" value="1"/>
</dbReference>
<dbReference type="FunFam" id="3.40.50.300:FF:000002">
    <property type="entry name" value="ATP synthase subunit alpha"/>
    <property type="match status" value="1"/>
</dbReference>
<organism evidence="15 16">
    <name type="scientific">Anaerosalibacter massiliensis</name>
    <dbReference type="NCBI Taxonomy" id="1347392"/>
    <lineage>
        <taxon>Bacteria</taxon>
        <taxon>Bacillati</taxon>
        <taxon>Bacillota</taxon>
        <taxon>Tissierellia</taxon>
        <taxon>Tissierellales</taxon>
        <taxon>Sporanaerobacteraceae</taxon>
        <taxon>Anaerosalibacter</taxon>
    </lineage>
</organism>
<evidence type="ECO:0000256" key="5">
    <source>
        <dbReference type="ARBA" id="ARBA00022840"/>
    </source>
</evidence>
<evidence type="ECO:0000256" key="1">
    <source>
        <dbReference type="ARBA" id="ARBA00004170"/>
    </source>
</evidence>
<dbReference type="GO" id="GO:0005524">
    <property type="term" value="F:ATP binding"/>
    <property type="evidence" value="ECO:0007669"/>
    <property type="project" value="UniProtKB-UniRule"/>
</dbReference>
<protein>
    <recommendedName>
        <fullName evidence="11">ATP synthase subunit alpha</fullName>
        <ecNumber evidence="11">7.1.2.2</ecNumber>
    </recommendedName>
    <alternativeName>
        <fullName evidence="11">ATP synthase F1 sector subunit alpha</fullName>
    </alternativeName>
    <alternativeName>
        <fullName evidence="11">F-ATPase subunit alpha</fullName>
    </alternativeName>
</protein>
<keyword evidence="7 11" id="KW-0406">Ion transport</keyword>
<keyword evidence="6 11" id="KW-1278">Translocase</keyword>
<feature type="domain" description="ATPase F1/V1/A1 complex alpha/beta subunit nucleotide-binding" evidence="12">
    <location>
        <begin position="149"/>
        <end position="364"/>
    </location>
</feature>
<evidence type="ECO:0000256" key="10">
    <source>
        <dbReference type="ARBA" id="ARBA00023310"/>
    </source>
</evidence>
<reference evidence="15" key="1">
    <citation type="submission" date="2022-07" db="EMBL/GenBank/DDBJ databases">
        <title>Enhanced cultured diversity of the mouse gut microbiota enables custom-made synthetic communities.</title>
        <authorList>
            <person name="Afrizal A."/>
        </authorList>
    </citation>
    <scope>NUCLEOTIDE SEQUENCE</scope>
    <source>
        <strain evidence="15">DSM 29482</strain>
    </source>
</reference>
<dbReference type="FunFam" id="1.20.150.20:FF:000001">
    <property type="entry name" value="ATP synthase subunit alpha"/>
    <property type="match status" value="1"/>
</dbReference>
<comment type="similarity">
    <text evidence="2 11">Belongs to the ATPase alpha/beta chains family.</text>
</comment>
<comment type="caution">
    <text evidence="15">The sequence shown here is derived from an EMBL/GenBank/DDBJ whole genome shotgun (WGS) entry which is preliminary data.</text>
</comment>
<evidence type="ECO:0000313" key="16">
    <source>
        <dbReference type="Proteomes" id="UP001142078"/>
    </source>
</evidence>
<dbReference type="Gene3D" id="3.40.50.300">
    <property type="entry name" value="P-loop containing nucleotide triphosphate hydrolases"/>
    <property type="match status" value="1"/>
</dbReference>
<dbReference type="NCBIfam" id="TIGR00962">
    <property type="entry name" value="atpA"/>
    <property type="match status" value="1"/>
</dbReference>
<keyword evidence="4 11" id="KW-0547">Nucleotide-binding</keyword>
<gene>
    <name evidence="11 15" type="primary">atpA</name>
    <name evidence="15" type="ORF">NSA23_11355</name>
</gene>
<comment type="catalytic activity">
    <reaction evidence="11">
        <text>ATP + H2O + 4 H(+)(in) = ADP + phosphate + 5 H(+)(out)</text>
        <dbReference type="Rhea" id="RHEA:57720"/>
        <dbReference type="ChEBI" id="CHEBI:15377"/>
        <dbReference type="ChEBI" id="CHEBI:15378"/>
        <dbReference type="ChEBI" id="CHEBI:30616"/>
        <dbReference type="ChEBI" id="CHEBI:43474"/>
        <dbReference type="ChEBI" id="CHEBI:456216"/>
        <dbReference type="EC" id="7.1.2.2"/>
    </reaction>
</comment>
<dbReference type="Pfam" id="PF00306">
    <property type="entry name" value="ATP-synt_ab_C"/>
    <property type="match status" value="1"/>
</dbReference>
<evidence type="ECO:0000256" key="2">
    <source>
        <dbReference type="ARBA" id="ARBA00008936"/>
    </source>
</evidence>
<evidence type="ECO:0000256" key="9">
    <source>
        <dbReference type="ARBA" id="ARBA00023196"/>
    </source>
</evidence>
<dbReference type="CDD" id="cd18113">
    <property type="entry name" value="ATP-synt_F1_alpha_C"/>
    <property type="match status" value="1"/>
</dbReference>
<dbReference type="InterPro" id="IPR033732">
    <property type="entry name" value="ATP_synth_F1_a_nt-bd_dom"/>
</dbReference>
<dbReference type="CDD" id="cd01132">
    <property type="entry name" value="F1-ATPase_alpha_CD"/>
    <property type="match status" value="1"/>
</dbReference>
<name>A0A9X2MIK0_9FIRM</name>
<dbReference type="PROSITE" id="PS00152">
    <property type="entry name" value="ATPASE_ALPHA_BETA"/>
    <property type="match status" value="1"/>
</dbReference>
<dbReference type="InterPro" id="IPR023366">
    <property type="entry name" value="ATP_synth_asu-like_sf"/>
</dbReference>
<dbReference type="AlphaFoldDB" id="A0A9X2MIK0"/>
<evidence type="ECO:0000256" key="6">
    <source>
        <dbReference type="ARBA" id="ARBA00022967"/>
    </source>
</evidence>
<dbReference type="GO" id="GO:0046933">
    <property type="term" value="F:proton-transporting ATP synthase activity, rotational mechanism"/>
    <property type="evidence" value="ECO:0007669"/>
    <property type="project" value="UniProtKB-UniRule"/>
</dbReference>
<keyword evidence="16" id="KW-1185">Reference proteome</keyword>
<dbReference type="Pfam" id="PF00006">
    <property type="entry name" value="ATP-synt_ab"/>
    <property type="match status" value="1"/>
</dbReference>
<keyword evidence="9 11" id="KW-0139">CF(1)</keyword>
<dbReference type="InterPro" id="IPR000194">
    <property type="entry name" value="ATPase_F1/V1/A1_a/bsu_nucl-bd"/>
</dbReference>
<proteinExistence type="inferred from homology"/>
<dbReference type="InterPro" id="IPR004100">
    <property type="entry name" value="ATPase_F1/V1/A1_a/bsu_N"/>
</dbReference>
<evidence type="ECO:0000313" key="15">
    <source>
        <dbReference type="EMBL" id="MCR2044703.1"/>
    </source>
</evidence>
<dbReference type="GO" id="GO:0045259">
    <property type="term" value="C:proton-transporting ATP synthase complex"/>
    <property type="evidence" value="ECO:0007669"/>
    <property type="project" value="UniProtKB-KW"/>
</dbReference>
<dbReference type="InterPro" id="IPR020003">
    <property type="entry name" value="ATPase_a/bsu_AS"/>
</dbReference>
<dbReference type="InterPro" id="IPR000793">
    <property type="entry name" value="ATP_synth_asu_C"/>
</dbReference>
<accession>A0A9X2MIK0</accession>
<dbReference type="InterPro" id="IPR005294">
    <property type="entry name" value="ATP_synth_F1_asu"/>
</dbReference>
<dbReference type="Gene3D" id="1.20.150.20">
    <property type="entry name" value="ATP synthase alpha/beta chain, C-terminal domain"/>
    <property type="match status" value="1"/>
</dbReference>
<feature type="site" description="Required for activity" evidence="11">
    <location>
        <position position="362"/>
    </location>
</feature>
<evidence type="ECO:0000259" key="13">
    <source>
        <dbReference type="Pfam" id="PF00306"/>
    </source>
</evidence>
<keyword evidence="8 11" id="KW-0472">Membrane</keyword>
<dbReference type="GO" id="GO:0005886">
    <property type="term" value="C:plasma membrane"/>
    <property type="evidence" value="ECO:0007669"/>
    <property type="project" value="UniProtKB-SubCell"/>
</dbReference>
<keyword evidence="11" id="KW-1003">Cell membrane</keyword>
<dbReference type="InterPro" id="IPR036121">
    <property type="entry name" value="ATPase_F1/V1/A1_a/bsu_N_sf"/>
</dbReference>
<feature type="domain" description="ATP synthase alpha subunit C-terminal" evidence="13">
    <location>
        <begin position="371"/>
        <end position="496"/>
    </location>
</feature>
<dbReference type="EMBL" id="JANJZL010000008">
    <property type="protein sequence ID" value="MCR2044703.1"/>
    <property type="molecule type" value="Genomic_DNA"/>
</dbReference>
<keyword evidence="10 11" id="KW-0066">ATP synthesis</keyword>
<keyword evidence="11" id="KW-0375">Hydrogen ion transport</keyword>
<comment type="function">
    <text evidence="11">Produces ATP from ADP in the presence of a proton gradient across the membrane. The alpha chain is a regulatory subunit.</text>
</comment>
<dbReference type="Gene3D" id="2.40.30.20">
    <property type="match status" value="1"/>
</dbReference>
<dbReference type="InterPro" id="IPR038376">
    <property type="entry name" value="ATP_synth_asu_C_sf"/>
</dbReference>
<dbReference type="EC" id="7.1.2.2" evidence="11"/>
<evidence type="ECO:0000259" key="14">
    <source>
        <dbReference type="Pfam" id="PF02874"/>
    </source>
</evidence>